<proteinExistence type="predicted"/>
<feature type="region of interest" description="Disordered" evidence="2">
    <location>
        <begin position="29"/>
        <end position="371"/>
    </location>
</feature>
<organism evidence="3 4">
    <name type="scientific">Linnemannia gamsii</name>
    <dbReference type="NCBI Taxonomy" id="64522"/>
    <lineage>
        <taxon>Eukaryota</taxon>
        <taxon>Fungi</taxon>
        <taxon>Fungi incertae sedis</taxon>
        <taxon>Mucoromycota</taxon>
        <taxon>Mortierellomycotina</taxon>
        <taxon>Mortierellomycetes</taxon>
        <taxon>Mortierellales</taxon>
        <taxon>Mortierellaceae</taxon>
        <taxon>Linnemannia</taxon>
    </lineage>
</organism>
<evidence type="ECO:0000313" key="3">
    <source>
        <dbReference type="EMBL" id="KAG0319409.1"/>
    </source>
</evidence>
<evidence type="ECO:0000313" key="4">
    <source>
        <dbReference type="Proteomes" id="UP000823405"/>
    </source>
</evidence>
<dbReference type="EMBL" id="JAAAIN010000148">
    <property type="protein sequence ID" value="KAG0319409.1"/>
    <property type="molecule type" value="Genomic_DNA"/>
</dbReference>
<feature type="compositionally biased region" description="Low complexity" evidence="2">
    <location>
        <begin position="54"/>
        <end position="63"/>
    </location>
</feature>
<feature type="compositionally biased region" description="Basic and acidic residues" evidence="2">
    <location>
        <begin position="169"/>
        <end position="197"/>
    </location>
</feature>
<feature type="compositionally biased region" description="Basic and acidic residues" evidence="2">
    <location>
        <begin position="250"/>
        <end position="269"/>
    </location>
</feature>
<evidence type="ECO:0000256" key="1">
    <source>
        <dbReference type="SAM" id="Coils"/>
    </source>
</evidence>
<dbReference type="OrthoDB" id="2420755at2759"/>
<keyword evidence="1" id="KW-0175">Coiled coil</keyword>
<comment type="caution">
    <text evidence="3">The sequence shown here is derived from an EMBL/GenBank/DDBJ whole genome shotgun (WGS) entry which is preliminary data.</text>
</comment>
<protein>
    <submittedName>
        <fullName evidence="3">Uncharacterized protein</fullName>
    </submittedName>
</protein>
<feature type="compositionally biased region" description="Polar residues" evidence="2">
    <location>
        <begin position="544"/>
        <end position="553"/>
    </location>
</feature>
<name>A0A9P6RFX6_9FUNG</name>
<feature type="compositionally biased region" description="Polar residues" evidence="2">
    <location>
        <begin position="314"/>
        <end position="338"/>
    </location>
</feature>
<feature type="region of interest" description="Disordered" evidence="2">
    <location>
        <begin position="517"/>
        <end position="649"/>
    </location>
</feature>
<feature type="coiled-coil region" evidence="1">
    <location>
        <begin position="706"/>
        <end position="801"/>
    </location>
</feature>
<feature type="compositionally biased region" description="Low complexity" evidence="2">
    <location>
        <begin position="296"/>
        <end position="313"/>
    </location>
</feature>
<feature type="compositionally biased region" description="Polar residues" evidence="2">
    <location>
        <begin position="355"/>
        <end position="371"/>
    </location>
</feature>
<dbReference type="AlphaFoldDB" id="A0A9P6RFX6"/>
<feature type="compositionally biased region" description="Basic and acidic residues" evidence="2">
    <location>
        <begin position="135"/>
        <end position="153"/>
    </location>
</feature>
<sequence length="911" mass="100111">MVYKGKNFDPNYHLKKHFDRNYNNNIYHNPYNYNENSNYNPPPLPPPPSRRSDGSPSGPTSPIDSDRSRSTRSFSRPRLEDSIDRRPERSSSRSYDDGPLSRRYDNPPPPPRYYDDKRDSDRYTPSSSSSSTPSYKRDRGKREDKDGPGRDDPGSAYKKNNNIKNLETSLEKKIKVEDQLERNPHDKQTHVDARRINGDNICKTPEDCERPRTPALTPADSPIDNTKDEADPQQQSTPLSTQSTIPYLEHPQDRNTTESDHTDNHHDDPNLQIRQSSVGTTTSSTIATDNQNPWTRSPSLLSSSSRPQSPASSTTDIHLGTTSDSTLTQPVNWTSQGESGAGATMERLPSERTQPHQQPEQSLPSTQSGNIMTTAPSLALMAVDEKINYLDYLWKSGSDKLNQSAKVAEQSVLTCVLRQVLEEVRIYAILRETLQNQDLNGHISTIEAVNETMRQLDSRRKFDITCLQPGVPIPEAPLDHTLQETYTISPLATGNGAETMTMSAIQQPPIVNIEESEAEVLSSDQTNSADVSNPRKRTLEQMDPSETQVNRVSKYQDDDKTTGDTEVRQSTLDTTTTTTATTTTPAIVSTLPALGRPHTSGTEQPQVASMHSSSSSPNLQSSSVSSTRITKTSKWDKTVPNNSSGTHQLDGIRTDLMAQQSNSISLMEANPTSTVANTEQVTNTRGGTGISGRAMMDIEKELRLIREEGQEQRLRTDQLLAQLESEARLRREADRRVSQLTQELQNERYLTLEKDLESKRSEALLMMAKAREEIQQGKVLIAQAKEELALERAAKAEAMIETARIEVERNRLLAYVQSLCTPPTTSAGGVVVGGGNKPVLPSGAVAVSALLPSAAGSDGGGVLVADSDSVESSLSLTYAGNLTGQVSGDRSIEILSSTEAVATPVKVESSS</sequence>
<feature type="compositionally biased region" description="Low complexity" evidence="2">
    <location>
        <begin position="29"/>
        <end position="39"/>
    </location>
</feature>
<dbReference type="Proteomes" id="UP000823405">
    <property type="component" value="Unassembled WGS sequence"/>
</dbReference>
<feature type="compositionally biased region" description="Polar residues" evidence="2">
    <location>
        <begin position="272"/>
        <end position="295"/>
    </location>
</feature>
<gene>
    <name evidence="3" type="ORF">BGZ97_002204</name>
</gene>
<feature type="compositionally biased region" description="Low complexity" evidence="2">
    <location>
        <begin position="574"/>
        <end position="584"/>
    </location>
</feature>
<feature type="compositionally biased region" description="Basic and acidic residues" evidence="2">
    <location>
        <begin position="77"/>
        <end position="105"/>
    </location>
</feature>
<feature type="compositionally biased region" description="Low complexity" evidence="2">
    <location>
        <begin position="232"/>
        <end position="246"/>
    </location>
</feature>
<evidence type="ECO:0000256" key="2">
    <source>
        <dbReference type="SAM" id="MobiDB-lite"/>
    </source>
</evidence>
<feature type="compositionally biased region" description="Basic and acidic residues" evidence="2">
    <location>
        <begin position="554"/>
        <end position="567"/>
    </location>
</feature>
<feature type="compositionally biased region" description="Polar residues" evidence="2">
    <location>
        <begin position="158"/>
        <end position="168"/>
    </location>
</feature>
<feature type="compositionally biased region" description="Low complexity" evidence="2">
    <location>
        <begin position="123"/>
        <end position="134"/>
    </location>
</feature>
<keyword evidence="4" id="KW-1185">Reference proteome</keyword>
<feature type="compositionally biased region" description="Pro residues" evidence="2">
    <location>
        <begin position="40"/>
        <end position="49"/>
    </location>
</feature>
<reference evidence="3" key="1">
    <citation type="journal article" date="2020" name="Fungal Divers.">
        <title>Resolving the Mortierellaceae phylogeny through synthesis of multi-gene phylogenetics and phylogenomics.</title>
        <authorList>
            <person name="Vandepol N."/>
            <person name="Liber J."/>
            <person name="Desiro A."/>
            <person name="Na H."/>
            <person name="Kennedy M."/>
            <person name="Barry K."/>
            <person name="Grigoriev I.V."/>
            <person name="Miller A.N."/>
            <person name="O'Donnell K."/>
            <person name="Stajich J.E."/>
            <person name="Bonito G."/>
        </authorList>
    </citation>
    <scope>NUCLEOTIDE SEQUENCE</scope>
    <source>
        <strain evidence="3">NVP60</strain>
    </source>
</reference>
<feature type="compositionally biased region" description="Low complexity" evidence="2">
    <location>
        <begin position="609"/>
        <end position="626"/>
    </location>
</feature>
<feature type="compositionally biased region" description="Basic and acidic residues" evidence="2">
    <location>
        <begin position="113"/>
        <end position="122"/>
    </location>
</feature>
<feature type="compositionally biased region" description="Polar residues" evidence="2">
    <location>
        <begin position="522"/>
        <end position="531"/>
    </location>
</feature>
<accession>A0A9P6RFX6</accession>